<evidence type="ECO:0000313" key="3">
    <source>
        <dbReference type="EMBL" id="THV55326.1"/>
    </source>
</evidence>
<comment type="caution">
    <text evidence="3">The sequence shown here is derived from an EMBL/GenBank/DDBJ whole genome shotgun (WGS) entry which is preliminary data.</text>
</comment>
<dbReference type="Proteomes" id="UP000308671">
    <property type="component" value="Unassembled WGS sequence"/>
</dbReference>
<feature type="compositionally biased region" description="Low complexity" evidence="1">
    <location>
        <begin position="151"/>
        <end position="165"/>
    </location>
</feature>
<reference evidence="3 4" key="1">
    <citation type="submission" date="2017-12" db="EMBL/GenBank/DDBJ databases">
        <title>Comparative genomics of Botrytis spp.</title>
        <authorList>
            <person name="Valero-Jimenez C.A."/>
            <person name="Tapia P."/>
            <person name="Veloso J."/>
            <person name="Silva-Moreno E."/>
            <person name="Staats M."/>
            <person name="Valdes J.H."/>
            <person name="Van Kan J.A.L."/>
        </authorList>
    </citation>
    <scope>NUCLEOTIDE SEQUENCE [LARGE SCALE GENOMIC DNA]</scope>
    <source>
        <strain evidence="3 4">MUCL435</strain>
    </source>
</reference>
<feature type="domain" description="2EXR" evidence="2">
    <location>
        <begin position="120"/>
        <end position="225"/>
    </location>
</feature>
<gene>
    <name evidence="3" type="ORF">BGAL_0010g00450</name>
</gene>
<dbReference type="EMBL" id="PQXL01000010">
    <property type="protein sequence ID" value="THV55326.1"/>
    <property type="molecule type" value="Genomic_DNA"/>
</dbReference>
<dbReference type="InterPro" id="IPR045518">
    <property type="entry name" value="2EXR"/>
</dbReference>
<dbReference type="OrthoDB" id="3435929at2759"/>
<dbReference type="AlphaFoldDB" id="A0A4V4HW11"/>
<dbReference type="PANTHER" id="PTHR35910">
    <property type="entry name" value="2EXR DOMAIN-CONTAINING PROTEIN"/>
    <property type="match status" value="1"/>
</dbReference>
<dbReference type="Pfam" id="PF20150">
    <property type="entry name" value="2EXR"/>
    <property type="match status" value="1"/>
</dbReference>
<feature type="compositionally biased region" description="Basic and acidic residues" evidence="1">
    <location>
        <begin position="383"/>
        <end position="396"/>
    </location>
</feature>
<keyword evidence="4" id="KW-1185">Reference proteome</keyword>
<proteinExistence type="predicted"/>
<name>A0A4V4HW11_9HELO</name>
<evidence type="ECO:0000259" key="2">
    <source>
        <dbReference type="Pfam" id="PF20150"/>
    </source>
</evidence>
<feature type="region of interest" description="Disordered" evidence="1">
    <location>
        <begin position="151"/>
        <end position="176"/>
    </location>
</feature>
<sequence length="495" mass="56143">MSKVIKMADFNFPGVDLSDPFLPSPGSISVYSPFEYSTPKVAVKPSHDYGTFTYPLTPVDERLSPISLPLRSRNCSSDAPPSLSFSRSSSTSSKFSFSSSASNINCNRLSNTKWAPPTSFPHFVSLPLDIQRTIWRHTLPKPQVIEIHQYTKSTPRSSSSFSTSTQQDEEPLPSLTTQSPFPIALHINRLSRRLALSILTPLSFAQPYYLPSNPYAYINYVQDTIFISSHTLYSDLGNHILYSRNLHMIRYLALEFEVWCELLGDNHFVNALLEMEGLVSIEIIFERQPGSLSFCSDLSSNNESSTLSRQLEESIMNWGITHQTQDTLRFTEATRNEEINLKVIFERECEKKWLWGRVSGWEDVSGKLSFRWKEEESESILRSRAYRDTNDNENESHTALPSRSSARGNLPIGFPGISSEIAYTGDEHEELDQGLESLMNSVDDVIMDYGYVAQGRGRWVNGRDTYADREDAYSESNYSRCSASFEDGSDTEEWI</sequence>
<evidence type="ECO:0000313" key="4">
    <source>
        <dbReference type="Proteomes" id="UP000308671"/>
    </source>
</evidence>
<feature type="compositionally biased region" description="Polar residues" evidence="1">
    <location>
        <begin position="397"/>
        <end position="407"/>
    </location>
</feature>
<feature type="region of interest" description="Disordered" evidence="1">
    <location>
        <begin position="383"/>
        <end position="409"/>
    </location>
</feature>
<evidence type="ECO:0000256" key="1">
    <source>
        <dbReference type="SAM" id="MobiDB-lite"/>
    </source>
</evidence>
<protein>
    <recommendedName>
        <fullName evidence="2">2EXR domain-containing protein</fullName>
    </recommendedName>
</protein>
<feature type="compositionally biased region" description="Low complexity" evidence="1">
    <location>
        <begin position="76"/>
        <end position="98"/>
    </location>
</feature>
<feature type="region of interest" description="Disordered" evidence="1">
    <location>
        <begin position="72"/>
        <end position="98"/>
    </location>
</feature>
<organism evidence="3 4">
    <name type="scientific">Botrytis galanthina</name>
    <dbReference type="NCBI Taxonomy" id="278940"/>
    <lineage>
        <taxon>Eukaryota</taxon>
        <taxon>Fungi</taxon>
        <taxon>Dikarya</taxon>
        <taxon>Ascomycota</taxon>
        <taxon>Pezizomycotina</taxon>
        <taxon>Leotiomycetes</taxon>
        <taxon>Helotiales</taxon>
        <taxon>Sclerotiniaceae</taxon>
        <taxon>Botrytis</taxon>
    </lineage>
</organism>
<accession>A0A4V4HW11</accession>
<dbReference type="PANTHER" id="PTHR35910:SF1">
    <property type="entry name" value="2EXR DOMAIN-CONTAINING PROTEIN"/>
    <property type="match status" value="1"/>
</dbReference>